<reference evidence="3" key="1">
    <citation type="submission" date="2017-07" db="EMBL/GenBank/DDBJ databases">
        <title>Taro Niue Genome Assembly and Annotation.</title>
        <authorList>
            <person name="Atibalentja N."/>
            <person name="Keating K."/>
            <person name="Fields C.J."/>
        </authorList>
    </citation>
    <scope>NUCLEOTIDE SEQUENCE</scope>
    <source>
        <strain evidence="3">Niue_2</strain>
        <tissue evidence="3">Leaf</tissue>
    </source>
</reference>
<sequence length="344" mass="37694">MPCGDVDSAVRGRHGPVSTIPPLQIRLQICLIERKKKHPPVSSTAPGFQKPLPVRAAHNIPAPSLPVKTSSTPDARHPPPIPPSPAKEKIFPVFGFPIPVVFYFAWLLAKGMAGDPARARQGRKIVVAVDEGEESMYALSWCLDNVAGAGDTLVLLHAMPPRVVYTAMDGTGYLFSSDIIATMEKHGRLVADAVIEKARGACRRVQNVRSRRYREGAVINMGDAVCRQKAIELLQAFNDVPSGLFPFEDVEEVGYNPNSGFVCLRQKKARNHFFRKIGHLVSYAFKVTAVVEDGRIRHLSGMRDPRDVICETVEKVGADILVLGSHGYGLIKRYTLSSVTTPIN</sequence>
<dbReference type="InterPro" id="IPR007493">
    <property type="entry name" value="DUF538"/>
</dbReference>
<comment type="caution">
    <text evidence="3">The sequence shown here is derived from an EMBL/GenBank/DDBJ whole genome shotgun (WGS) entry which is preliminary data.</text>
</comment>
<keyword evidence="4" id="KW-1185">Reference proteome</keyword>
<name>A0A843XSC9_COLES</name>
<dbReference type="Pfam" id="PF00582">
    <property type="entry name" value="Usp"/>
    <property type="match status" value="1"/>
</dbReference>
<evidence type="ECO:0000313" key="4">
    <source>
        <dbReference type="Proteomes" id="UP000652761"/>
    </source>
</evidence>
<dbReference type="AlphaFoldDB" id="A0A843XSC9"/>
<evidence type="ECO:0000256" key="1">
    <source>
        <dbReference type="SAM" id="MobiDB-lite"/>
    </source>
</evidence>
<dbReference type="PANTHER" id="PTHR31964:SF125">
    <property type="entry name" value="OS05G0357525 PROTEIN"/>
    <property type="match status" value="1"/>
</dbReference>
<organism evidence="3 4">
    <name type="scientific">Colocasia esculenta</name>
    <name type="common">Wild taro</name>
    <name type="synonym">Arum esculentum</name>
    <dbReference type="NCBI Taxonomy" id="4460"/>
    <lineage>
        <taxon>Eukaryota</taxon>
        <taxon>Viridiplantae</taxon>
        <taxon>Streptophyta</taxon>
        <taxon>Embryophyta</taxon>
        <taxon>Tracheophyta</taxon>
        <taxon>Spermatophyta</taxon>
        <taxon>Magnoliopsida</taxon>
        <taxon>Liliopsida</taxon>
        <taxon>Araceae</taxon>
        <taxon>Aroideae</taxon>
        <taxon>Colocasieae</taxon>
        <taxon>Colocasia</taxon>
    </lineage>
</organism>
<protein>
    <recommendedName>
        <fullName evidence="2">UspA domain-containing protein</fullName>
    </recommendedName>
</protein>
<proteinExistence type="predicted"/>
<dbReference type="OrthoDB" id="843225at2759"/>
<dbReference type="CDD" id="cd23659">
    <property type="entry name" value="USP_At3g01520-like"/>
    <property type="match status" value="1"/>
</dbReference>
<dbReference type="EMBL" id="NMUH01011874">
    <property type="protein sequence ID" value="MQM21960.1"/>
    <property type="molecule type" value="Genomic_DNA"/>
</dbReference>
<evidence type="ECO:0000313" key="3">
    <source>
        <dbReference type="EMBL" id="MQM21960.1"/>
    </source>
</evidence>
<dbReference type="InterPro" id="IPR014729">
    <property type="entry name" value="Rossmann-like_a/b/a_fold"/>
</dbReference>
<dbReference type="Pfam" id="PF04398">
    <property type="entry name" value="DUF538"/>
    <property type="match status" value="1"/>
</dbReference>
<dbReference type="Proteomes" id="UP000652761">
    <property type="component" value="Unassembled WGS sequence"/>
</dbReference>
<dbReference type="InterPro" id="IPR006016">
    <property type="entry name" value="UspA"/>
</dbReference>
<dbReference type="Gene3D" id="3.40.50.620">
    <property type="entry name" value="HUPs"/>
    <property type="match status" value="2"/>
</dbReference>
<evidence type="ECO:0000259" key="2">
    <source>
        <dbReference type="Pfam" id="PF00582"/>
    </source>
</evidence>
<dbReference type="SUPFAM" id="SSF141562">
    <property type="entry name" value="At5g01610-like"/>
    <property type="match status" value="1"/>
</dbReference>
<dbReference type="SUPFAM" id="SSF52402">
    <property type="entry name" value="Adenine nucleotide alpha hydrolases-like"/>
    <property type="match status" value="1"/>
</dbReference>
<feature type="region of interest" description="Disordered" evidence="1">
    <location>
        <begin position="59"/>
        <end position="81"/>
    </location>
</feature>
<feature type="domain" description="UspA" evidence="2">
    <location>
        <begin position="123"/>
        <end position="170"/>
    </location>
</feature>
<dbReference type="PANTHER" id="PTHR31964">
    <property type="entry name" value="ADENINE NUCLEOTIDE ALPHA HYDROLASES-LIKE SUPERFAMILY PROTEIN"/>
    <property type="match status" value="1"/>
</dbReference>
<gene>
    <name evidence="3" type="ORF">Taro_055007</name>
</gene>
<accession>A0A843XSC9</accession>
<dbReference type="InterPro" id="IPR036758">
    <property type="entry name" value="At5g01610-like"/>
</dbReference>